<evidence type="ECO:0000313" key="2">
    <source>
        <dbReference type="Proteomes" id="UP001148737"/>
    </source>
</evidence>
<reference evidence="1" key="1">
    <citation type="submission" date="2022-07" db="EMBL/GenBank/DDBJ databases">
        <title>Genome Sequence of Lecanicillium saksenae.</title>
        <authorList>
            <person name="Buettner E."/>
        </authorList>
    </citation>
    <scope>NUCLEOTIDE SEQUENCE</scope>
    <source>
        <strain evidence="1">VT-O1</strain>
    </source>
</reference>
<sequence>MKFTLVAALFAHAALASQMATQMDAVSHMQGLQHMMWSECTEVEAHCMSTIDALLDKAVTSLKASDDAMMDKAHDDYVNALSASPDCMHQLSSCSQKIGQAFTMEYGPEHDM</sequence>
<accession>A0ACC1QML1</accession>
<dbReference type="EMBL" id="JANAKD010001068">
    <property type="protein sequence ID" value="KAJ3483877.1"/>
    <property type="molecule type" value="Genomic_DNA"/>
</dbReference>
<comment type="caution">
    <text evidence="1">The sequence shown here is derived from an EMBL/GenBank/DDBJ whole genome shotgun (WGS) entry which is preliminary data.</text>
</comment>
<evidence type="ECO:0000313" key="1">
    <source>
        <dbReference type="EMBL" id="KAJ3483877.1"/>
    </source>
</evidence>
<protein>
    <submittedName>
        <fullName evidence="1">Uncharacterized protein</fullName>
    </submittedName>
</protein>
<dbReference type="Proteomes" id="UP001148737">
    <property type="component" value="Unassembled WGS sequence"/>
</dbReference>
<gene>
    <name evidence="1" type="ORF">NLG97_g7202</name>
</gene>
<name>A0ACC1QML1_9HYPO</name>
<organism evidence="1 2">
    <name type="scientific">Lecanicillium saksenae</name>
    <dbReference type="NCBI Taxonomy" id="468837"/>
    <lineage>
        <taxon>Eukaryota</taxon>
        <taxon>Fungi</taxon>
        <taxon>Dikarya</taxon>
        <taxon>Ascomycota</taxon>
        <taxon>Pezizomycotina</taxon>
        <taxon>Sordariomycetes</taxon>
        <taxon>Hypocreomycetidae</taxon>
        <taxon>Hypocreales</taxon>
        <taxon>Cordycipitaceae</taxon>
        <taxon>Lecanicillium</taxon>
    </lineage>
</organism>
<keyword evidence="2" id="KW-1185">Reference proteome</keyword>
<proteinExistence type="predicted"/>